<comment type="caution">
    <text evidence="2">The sequence shown here is derived from an EMBL/GenBank/DDBJ whole genome shotgun (WGS) entry which is preliminary data.</text>
</comment>
<dbReference type="EMBL" id="JAHUTJ010010017">
    <property type="protein sequence ID" value="MED6268186.1"/>
    <property type="molecule type" value="Genomic_DNA"/>
</dbReference>
<reference evidence="2 3" key="1">
    <citation type="submission" date="2021-06" db="EMBL/GenBank/DDBJ databases">
        <authorList>
            <person name="Palmer J.M."/>
        </authorList>
    </citation>
    <scope>NUCLEOTIDE SEQUENCE [LARGE SCALE GENOMIC DNA]</scope>
    <source>
        <strain evidence="2 3">CL_MEX2019</strain>
        <tissue evidence="2">Muscle</tissue>
    </source>
</reference>
<evidence type="ECO:0000313" key="3">
    <source>
        <dbReference type="Proteomes" id="UP001352852"/>
    </source>
</evidence>
<name>A0ABU7D1D7_9TELE</name>
<gene>
    <name evidence="2" type="ORF">CHARACLAT_019796</name>
</gene>
<accession>A0ABU7D1D7</accession>
<feature type="compositionally biased region" description="Polar residues" evidence="1">
    <location>
        <begin position="107"/>
        <end position="119"/>
    </location>
</feature>
<feature type="region of interest" description="Disordered" evidence="1">
    <location>
        <begin position="105"/>
        <end position="126"/>
    </location>
</feature>
<sequence>MISAYRFLRCNGENEKLLCKISAHDDCCCIMPFTFIFTSLSLTPDFDPALDTKEQRSHGSFTQIHLGVGDTGDGFCVSGDQPDLHHHQQVYFQKRRLRSIRTKTSGHKNSFFPSATSLVNKARKPP</sequence>
<proteinExistence type="predicted"/>
<protein>
    <submittedName>
        <fullName evidence="2">Uncharacterized protein</fullName>
    </submittedName>
</protein>
<dbReference type="Proteomes" id="UP001352852">
    <property type="component" value="Unassembled WGS sequence"/>
</dbReference>
<evidence type="ECO:0000256" key="1">
    <source>
        <dbReference type="SAM" id="MobiDB-lite"/>
    </source>
</evidence>
<organism evidence="2 3">
    <name type="scientific">Characodon lateralis</name>
    <dbReference type="NCBI Taxonomy" id="208331"/>
    <lineage>
        <taxon>Eukaryota</taxon>
        <taxon>Metazoa</taxon>
        <taxon>Chordata</taxon>
        <taxon>Craniata</taxon>
        <taxon>Vertebrata</taxon>
        <taxon>Euteleostomi</taxon>
        <taxon>Actinopterygii</taxon>
        <taxon>Neopterygii</taxon>
        <taxon>Teleostei</taxon>
        <taxon>Neoteleostei</taxon>
        <taxon>Acanthomorphata</taxon>
        <taxon>Ovalentaria</taxon>
        <taxon>Atherinomorphae</taxon>
        <taxon>Cyprinodontiformes</taxon>
        <taxon>Goodeidae</taxon>
        <taxon>Characodon</taxon>
    </lineage>
</organism>
<keyword evidence="3" id="KW-1185">Reference proteome</keyword>
<evidence type="ECO:0000313" key="2">
    <source>
        <dbReference type="EMBL" id="MED6268186.1"/>
    </source>
</evidence>